<evidence type="ECO:0000256" key="4">
    <source>
        <dbReference type="ARBA" id="ARBA00022741"/>
    </source>
</evidence>
<evidence type="ECO:0000256" key="5">
    <source>
        <dbReference type="ARBA" id="ARBA00022777"/>
    </source>
</evidence>
<dbReference type="CDD" id="cd14014">
    <property type="entry name" value="STKc_PknB_like"/>
    <property type="match status" value="1"/>
</dbReference>
<evidence type="ECO:0000313" key="9">
    <source>
        <dbReference type="EMBL" id="SMO58725.1"/>
    </source>
</evidence>
<keyword evidence="10" id="KW-1185">Reference proteome</keyword>
<dbReference type="GO" id="GO:0005524">
    <property type="term" value="F:ATP binding"/>
    <property type="evidence" value="ECO:0007669"/>
    <property type="project" value="UniProtKB-KW"/>
</dbReference>
<organism evidence="9 10">
    <name type="scientific">Geodermatophilus aquaeductus</name>
    <dbReference type="NCBI Taxonomy" id="1564161"/>
    <lineage>
        <taxon>Bacteria</taxon>
        <taxon>Bacillati</taxon>
        <taxon>Actinomycetota</taxon>
        <taxon>Actinomycetes</taxon>
        <taxon>Geodermatophilales</taxon>
        <taxon>Geodermatophilaceae</taxon>
        <taxon>Geodermatophilus</taxon>
    </lineage>
</organism>
<dbReference type="Proteomes" id="UP000317484">
    <property type="component" value="Unassembled WGS sequence"/>
</dbReference>
<keyword evidence="2" id="KW-0723">Serine/threonine-protein kinase</keyword>
<dbReference type="PROSITE" id="PS00108">
    <property type="entry name" value="PROTEIN_KINASE_ST"/>
    <property type="match status" value="1"/>
</dbReference>
<evidence type="ECO:0000256" key="1">
    <source>
        <dbReference type="ARBA" id="ARBA00012513"/>
    </source>
</evidence>
<evidence type="ECO:0000256" key="7">
    <source>
        <dbReference type="SAM" id="MobiDB-lite"/>
    </source>
</evidence>
<protein>
    <recommendedName>
        <fullName evidence="1">non-specific serine/threonine protein kinase</fullName>
        <ecNumber evidence="1">2.7.11.1</ecNumber>
    </recommendedName>
</protein>
<evidence type="ECO:0000256" key="6">
    <source>
        <dbReference type="ARBA" id="ARBA00022840"/>
    </source>
</evidence>
<dbReference type="PANTHER" id="PTHR43289:SF6">
    <property type="entry name" value="SERINE_THREONINE-PROTEIN KINASE NEKL-3"/>
    <property type="match status" value="1"/>
</dbReference>
<dbReference type="PROSITE" id="PS50011">
    <property type="entry name" value="PROTEIN_KINASE_DOM"/>
    <property type="match status" value="1"/>
</dbReference>
<dbReference type="EC" id="2.7.11.1" evidence="1"/>
<dbReference type="AlphaFoldDB" id="A0A521CHA3"/>
<keyword evidence="5 9" id="KW-0418">Kinase</keyword>
<keyword evidence="6" id="KW-0067">ATP-binding</keyword>
<dbReference type="SUPFAM" id="SSF56112">
    <property type="entry name" value="Protein kinase-like (PK-like)"/>
    <property type="match status" value="1"/>
</dbReference>
<evidence type="ECO:0000256" key="2">
    <source>
        <dbReference type="ARBA" id="ARBA00022527"/>
    </source>
</evidence>
<feature type="region of interest" description="Disordered" evidence="7">
    <location>
        <begin position="291"/>
        <end position="355"/>
    </location>
</feature>
<evidence type="ECO:0000313" key="10">
    <source>
        <dbReference type="Proteomes" id="UP000317484"/>
    </source>
</evidence>
<evidence type="ECO:0000259" key="8">
    <source>
        <dbReference type="PROSITE" id="PS50011"/>
    </source>
</evidence>
<gene>
    <name evidence="9" type="ORF">SAMN06273567_102395</name>
</gene>
<dbReference type="Pfam" id="PF00069">
    <property type="entry name" value="Pkinase"/>
    <property type="match status" value="1"/>
</dbReference>
<dbReference type="SMART" id="SM00220">
    <property type="entry name" value="S_TKc"/>
    <property type="match status" value="1"/>
</dbReference>
<feature type="compositionally biased region" description="Pro residues" evidence="7">
    <location>
        <begin position="331"/>
        <end position="343"/>
    </location>
</feature>
<name>A0A521CHA3_9ACTN</name>
<dbReference type="InterPro" id="IPR000719">
    <property type="entry name" value="Prot_kinase_dom"/>
</dbReference>
<feature type="domain" description="Protein kinase" evidence="8">
    <location>
        <begin position="17"/>
        <end position="290"/>
    </location>
</feature>
<dbReference type="InterPro" id="IPR011009">
    <property type="entry name" value="Kinase-like_dom_sf"/>
</dbReference>
<dbReference type="PANTHER" id="PTHR43289">
    <property type="entry name" value="MITOGEN-ACTIVATED PROTEIN KINASE KINASE KINASE 20-RELATED"/>
    <property type="match status" value="1"/>
</dbReference>
<dbReference type="InterPro" id="IPR008271">
    <property type="entry name" value="Ser/Thr_kinase_AS"/>
</dbReference>
<dbReference type="Gene3D" id="3.30.200.20">
    <property type="entry name" value="Phosphorylase Kinase, domain 1"/>
    <property type="match status" value="1"/>
</dbReference>
<dbReference type="RefSeq" id="WP_142458125.1">
    <property type="nucleotide sequence ID" value="NZ_FXTJ01000002.1"/>
</dbReference>
<dbReference type="EMBL" id="FXTJ01000002">
    <property type="protein sequence ID" value="SMO58725.1"/>
    <property type="molecule type" value="Genomic_DNA"/>
</dbReference>
<proteinExistence type="predicted"/>
<evidence type="ECO:0000256" key="3">
    <source>
        <dbReference type="ARBA" id="ARBA00022679"/>
    </source>
</evidence>
<dbReference type="Gene3D" id="1.10.510.10">
    <property type="entry name" value="Transferase(Phosphotransferase) domain 1"/>
    <property type="match status" value="1"/>
</dbReference>
<dbReference type="GO" id="GO:0004674">
    <property type="term" value="F:protein serine/threonine kinase activity"/>
    <property type="evidence" value="ECO:0007669"/>
    <property type="project" value="UniProtKB-KW"/>
</dbReference>
<keyword evidence="3" id="KW-0808">Transferase</keyword>
<accession>A0A521CHA3</accession>
<reference evidence="9 10" key="1">
    <citation type="submission" date="2017-05" db="EMBL/GenBank/DDBJ databases">
        <authorList>
            <person name="Varghese N."/>
            <person name="Submissions S."/>
        </authorList>
    </citation>
    <scope>NUCLEOTIDE SEQUENCE [LARGE SCALE GENOMIC DNA]</scope>
    <source>
        <strain evidence="9 10">DSM 46834</strain>
    </source>
</reference>
<sequence length="549" mass="57685">MLPLQPHLQEGAEVSRYRVEELLARGGMGLVYRARDMRLDRLVALKVLTPQFSGDERFRERFVRESRLAAAVDHPHVIPIYEADDWNGLLYLAMRLVPGADLSAVLGARTRLDTATVLRVLAQTAAALDAAHDAGLVHRDVKPANLVMAGASAGSVPADVHVYLTDFGLTKRTSSVSGITATGQFLGTLHYAAPEQIRGEAVDRRTDLYALACVAYEMLAGDPPFARDGDAAVLWAQVYAPPPAVTPLRPDLPQAVDAVLARGLAKEPDARPGTCGEFVALLAGALHRTPARPTAGHAVPPAGGGPAVDPRPPHPSLPGERLPPGRAPSTVQPPPAPVPPPWPAGSTPGRRGAGRGRRRLLVAGTAALLAVAAVLALWRPWSGGPDLVDRTLVEGWTATVPEEWAPARVGGRAGFSVLAPRDWTAVFRSEAGRAEAAAAVEEDPDAVVGVYGEIAEGLDAPTPVALVGLVEPHLAAPVTLTPGEATRLAGRDAVAFTGTLSLDADRSLLLSGAVTTEEPRLLVVTFRPLAVADAWRPVVQRVLGSVRAA</sequence>
<keyword evidence="4" id="KW-0547">Nucleotide-binding</keyword>